<dbReference type="EMBL" id="JAJJMB010012776">
    <property type="protein sequence ID" value="KAI3873472.1"/>
    <property type="molecule type" value="Genomic_DNA"/>
</dbReference>
<dbReference type="AlphaFoldDB" id="A0AAD4S7P4"/>
<sequence length="80" mass="9221">MLEILSYTAERGCHGNTVKTATELTIEIYQKSSVSDFPSLSLKSTFSLFTIRIWYLHHHISWFLIWFLSIISLCCFLGSS</sequence>
<keyword evidence="3" id="KW-1185">Reference proteome</keyword>
<name>A0AAD4S7P4_9MAGN</name>
<gene>
    <name evidence="2" type="ORF">MKW98_008124</name>
</gene>
<evidence type="ECO:0000256" key="1">
    <source>
        <dbReference type="SAM" id="Phobius"/>
    </source>
</evidence>
<evidence type="ECO:0000313" key="2">
    <source>
        <dbReference type="EMBL" id="KAI3873472.1"/>
    </source>
</evidence>
<dbReference type="Proteomes" id="UP001202328">
    <property type="component" value="Unassembled WGS sequence"/>
</dbReference>
<keyword evidence="1" id="KW-0812">Transmembrane</keyword>
<keyword evidence="1" id="KW-0472">Membrane</keyword>
<feature type="transmembrane region" description="Helical" evidence="1">
    <location>
        <begin position="60"/>
        <end position="79"/>
    </location>
</feature>
<keyword evidence="1" id="KW-1133">Transmembrane helix</keyword>
<protein>
    <submittedName>
        <fullName evidence="2">Uncharacterized protein</fullName>
    </submittedName>
</protein>
<proteinExistence type="predicted"/>
<comment type="caution">
    <text evidence="2">The sequence shown here is derived from an EMBL/GenBank/DDBJ whole genome shotgun (WGS) entry which is preliminary data.</text>
</comment>
<reference evidence="2" key="1">
    <citation type="submission" date="2022-04" db="EMBL/GenBank/DDBJ databases">
        <title>A functionally conserved STORR gene fusion in Papaver species that diverged 16.8 million years ago.</title>
        <authorList>
            <person name="Catania T."/>
        </authorList>
    </citation>
    <scope>NUCLEOTIDE SEQUENCE</scope>
    <source>
        <strain evidence="2">S-188037</strain>
    </source>
</reference>
<organism evidence="2 3">
    <name type="scientific">Papaver atlanticum</name>
    <dbReference type="NCBI Taxonomy" id="357466"/>
    <lineage>
        <taxon>Eukaryota</taxon>
        <taxon>Viridiplantae</taxon>
        <taxon>Streptophyta</taxon>
        <taxon>Embryophyta</taxon>
        <taxon>Tracheophyta</taxon>
        <taxon>Spermatophyta</taxon>
        <taxon>Magnoliopsida</taxon>
        <taxon>Ranunculales</taxon>
        <taxon>Papaveraceae</taxon>
        <taxon>Papaveroideae</taxon>
        <taxon>Papaver</taxon>
    </lineage>
</organism>
<evidence type="ECO:0000313" key="3">
    <source>
        <dbReference type="Proteomes" id="UP001202328"/>
    </source>
</evidence>
<accession>A0AAD4S7P4</accession>